<protein>
    <recommendedName>
        <fullName evidence="4">YmaF family protein</fullName>
    </recommendedName>
</protein>
<evidence type="ECO:0008006" key="4">
    <source>
        <dbReference type="Google" id="ProtNLM"/>
    </source>
</evidence>
<gene>
    <name evidence="2" type="ORF">HGG79_05705</name>
</gene>
<dbReference type="RefSeq" id="WP_173680013.1">
    <property type="nucleotide sequence ID" value="NZ_JAAZWO010000005.1"/>
</dbReference>
<feature type="compositionally biased region" description="Polar residues" evidence="1">
    <location>
        <begin position="1"/>
        <end position="16"/>
    </location>
</feature>
<reference evidence="2 3" key="1">
    <citation type="submission" date="2020-04" db="EMBL/GenBank/DDBJ databases">
        <title>Genomic insights into acetone-butanol-ethanol (ABE) fermentation by sequencing solventogenic clostridia strains.</title>
        <authorList>
            <person name="Brown S."/>
        </authorList>
    </citation>
    <scope>NUCLEOTIDE SEQUENCE [LARGE SCALE GENOMIC DNA]</scope>
    <source>
        <strain evidence="2 3">DJ011</strain>
    </source>
</reference>
<dbReference type="Pfam" id="PF12788">
    <property type="entry name" value="YmaF"/>
    <property type="match status" value="1"/>
</dbReference>
<name>A0A923E6C0_CLOTT</name>
<proteinExistence type="predicted"/>
<accession>A0A923E6C0</accession>
<evidence type="ECO:0000313" key="2">
    <source>
        <dbReference type="EMBL" id="MBC2397275.1"/>
    </source>
</evidence>
<comment type="caution">
    <text evidence="2">The sequence shown here is derived from an EMBL/GenBank/DDBJ whole genome shotgun (WGS) entry which is preliminary data.</text>
</comment>
<feature type="region of interest" description="Disordered" evidence="1">
    <location>
        <begin position="1"/>
        <end position="33"/>
    </location>
</feature>
<evidence type="ECO:0000313" key="3">
    <source>
        <dbReference type="Proteomes" id="UP000563151"/>
    </source>
</evidence>
<dbReference type="Proteomes" id="UP000563151">
    <property type="component" value="Unassembled WGS sequence"/>
</dbReference>
<organism evidence="2 3">
    <name type="scientific">Clostridium tetanomorphum</name>
    <dbReference type="NCBI Taxonomy" id="1553"/>
    <lineage>
        <taxon>Bacteria</taxon>
        <taxon>Bacillati</taxon>
        <taxon>Bacillota</taxon>
        <taxon>Clostridia</taxon>
        <taxon>Eubacteriales</taxon>
        <taxon>Clostridiaceae</taxon>
        <taxon>Clostridium</taxon>
    </lineage>
</organism>
<dbReference type="EMBL" id="JAAZWO010000005">
    <property type="protein sequence ID" value="MBC2397275.1"/>
    <property type="molecule type" value="Genomic_DNA"/>
</dbReference>
<evidence type="ECO:0000256" key="1">
    <source>
        <dbReference type="SAM" id="MobiDB-lite"/>
    </source>
</evidence>
<sequence>MLQHSHSYSGTTTYNQGHIHHYGGVTSKAPSRVPHNHKIKGVTTFNDGHEHKYITETSPGINLPNGRHYHCFRTRVELEDGHIHYISGYTSAN</sequence>
<keyword evidence="3" id="KW-1185">Reference proteome</keyword>
<dbReference type="InterPro" id="IPR024307">
    <property type="entry name" value="YmaF"/>
</dbReference>
<dbReference type="AlphaFoldDB" id="A0A923E6C0"/>